<gene>
    <name evidence="11" type="ORF">SAMN05660841_02760</name>
</gene>
<dbReference type="InterPro" id="IPR014756">
    <property type="entry name" value="Ig_E-set"/>
</dbReference>
<evidence type="ECO:0000256" key="1">
    <source>
        <dbReference type="ARBA" id="ARBA00001231"/>
    </source>
</evidence>
<proteinExistence type="inferred from homology"/>
<dbReference type="InterPro" id="IPR059177">
    <property type="entry name" value="GH29D-like_dom"/>
</dbReference>
<dbReference type="SUPFAM" id="SSF51445">
    <property type="entry name" value="(Trans)glycosidases"/>
    <property type="match status" value="1"/>
</dbReference>
<feature type="domain" description="Glycoside hydrolase family 20 catalytic" evidence="8">
    <location>
        <begin position="303"/>
        <end position="715"/>
    </location>
</feature>
<dbReference type="RefSeq" id="WP_079643748.1">
    <property type="nucleotide sequence ID" value="NZ_FUZF01000012.1"/>
</dbReference>
<dbReference type="Gene3D" id="3.30.379.10">
    <property type="entry name" value="Chitobiase/beta-hexosaminidase domain 2-like"/>
    <property type="match status" value="1"/>
</dbReference>
<organism evidence="11 12">
    <name type="scientific">Sphingobacterium nematocida</name>
    <dbReference type="NCBI Taxonomy" id="1513896"/>
    <lineage>
        <taxon>Bacteria</taxon>
        <taxon>Pseudomonadati</taxon>
        <taxon>Bacteroidota</taxon>
        <taxon>Sphingobacteriia</taxon>
        <taxon>Sphingobacteriales</taxon>
        <taxon>Sphingobacteriaceae</taxon>
        <taxon>Sphingobacterium</taxon>
    </lineage>
</organism>
<keyword evidence="5" id="KW-0326">Glycosidase</keyword>
<dbReference type="Gene3D" id="3.20.20.80">
    <property type="entry name" value="Glycosidases"/>
    <property type="match status" value="1"/>
</dbReference>
<dbReference type="Gene3D" id="2.60.40.10">
    <property type="entry name" value="Immunoglobulins"/>
    <property type="match status" value="1"/>
</dbReference>
<feature type="domain" description="GH29D-like beta-sandwich" evidence="10">
    <location>
        <begin position="766"/>
        <end position="824"/>
    </location>
</feature>
<evidence type="ECO:0000313" key="12">
    <source>
        <dbReference type="Proteomes" id="UP000190150"/>
    </source>
</evidence>
<dbReference type="GO" id="GO:0005975">
    <property type="term" value="P:carbohydrate metabolic process"/>
    <property type="evidence" value="ECO:0007669"/>
    <property type="project" value="InterPro"/>
</dbReference>
<feature type="chain" id="PRO_5011984427" description="beta-N-acetylhexosaminidase" evidence="7">
    <location>
        <begin position="22"/>
        <end position="829"/>
    </location>
</feature>
<dbReference type="Pfam" id="PF13290">
    <property type="entry name" value="CHB_HEX_C_1"/>
    <property type="match status" value="1"/>
</dbReference>
<evidence type="ECO:0000256" key="2">
    <source>
        <dbReference type="ARBA" id="ARBA00006285"/>
    </source>
</evidence>
<feature type="signal peptide" evidence="7">
    <location>
        <begin position="1"/>
        <end position="21"/>
    </location>
</feature>
<keyword evidence="12" id="KW-1185">Reference proteome</keyword>
<keyword evidence="7" id="KW-0732">Signal</keyword>
<dbReference type="SUPFAM" id="SSF55545">
    <property type="entry name" value="beta-N-acetylhexosaminidase-like domain"/>
    <property type="match status" value="1"/>
</dbReference>
<evidence type="ECO:0000259" key="8">
    <source>
        <dbReference type="Pfam" id="PF00728"/>
    </source>
</evidence>
<dbReference type="GO" id="GO:0004563">
    <property type="term" value="F:beta-N-acetylhexosaminidase activity"/>
    <property type="evidence" value="ECO:0007669"/>
    <property type="project" value="UniProtKB-EC"/>
</dbReference>
<evidence type="ECO:0000256" key="5">
    <source>
        <dbReference type="ARBA" id="ARBA00023295"/>
    </source>
</evidence>
<evidence type="ECO:0000256" key="4">
    <source>
        <dbReference type="ARBA" id="ARBA00022801"/>
    </source>
</evidence>
<evidence type="ECO:0000256" key="7">
    <source>
        <dbReference type="SAM" id="SignalP"/>
    </source>
</evidence>
<dbReference type="PRINTS" id="PR00738">
    <property type="entry name" value="GLHYDRLASE20"/>
</dbReference>
<dbReference type="InterPro" id="IPR013783">
    <property type="entry name" value="Ig-like_fold"/>
</dbReference>
<sequence>MRNLLLVGALVTFSGVQGVFAQQMNVADQVQLHWKPSVTYNGGDNLELTLTIKNISNSSLDLGKWDLWFNAMYPVVDKATDRYSFSNERGNLFRLQFAEQSLNPNDSLVTVYTTRYAISNISTVPNGFYFQDKNNYKTYHAVDNVLYSPILLPVDKQNEFNASLFEKNAKLNKETAVPMIFPTPQSIKVGKGNFRVPSTLSCFVSEDFQSSLAFMEKIPFFRELDFVSSEEKSAQFVIKKVEDLKNEAYRLSVTKAGVRIESSSAGGVLYALQSLVSMLKPEMYFAKADLEIPFVNVVDEPRYSYRGFMMDIARNFKDKSTILKYLDLMASYKLNVFHFHFIDDEGWRLEIPSLPELTAVGATRSPLFKDGRSIQPAYGSGGLLSTNQFLTRADFIEILKYAHDRNITVVPEIETPGHARAAIKAMHARYERLMAEGKKTEAEKYLLYDLDDRSEYNSVQHFGDNVINPALPSTYTFLEQVIDEFIAMYQEANIPFQKISIGGDEVPNGVWTKSPKIDALMKEEGMKSVHEVWPYYIQRVNEICVAKGLNMAGWEEIGMINKGQGMIVNPDLRNKSNIQVDVWNNVIGGGQEDLAYRLANAGYQTVLISASNMYFDMMWNTNFMEPGLKWATYADLFHSYSLLPEDFFANIDNYYSGQKLGKQGFSKRIRLSEKGKSNFLGIKGGLWAETVLKEEQMDYLVFPRFFALAERAWSSRRSYENESKFNLKLLENDYTRFINKIGLHELPKLTGRVKFRLPAVGVKEINGKIVANTEYPGFSVYYTLDGSVPTLQSTKYDASRPIVYRSGQVLAFSVLDDEGRAGQVAYFKK</sequence>
<dbReference type="InterPro" id="IPR029018">
    <property type="entry name" value="Hex-like_dom2"/>
</dbReference>
<dbReference type="GO" id="GO:0030247">
    <property type="term" value="F:polysaccharide binding"/>
    <property type="evidence" value="ECO:0007669"/>
    <property type="project" value="InterPro"/>
</dbReference>
<protein>
    <recommendedName>
        <fullName evidence="3">beta-N-acetylhexosaminidase</fullName>
        <ecNumber evidence="3">3.2.1.52</ecNumber>
    </recommendedName>
</protein>
<dbReference type="PANTHER" id="PTHR22600:SF57">
    <property type="entry name" value="BETA-N-ACETYLHEXOSAMINIDASE"/>
    <property type="match status" value="1"/>
</dbReference>
<evidence type="ECO:0000259" key="9">
    <source>
        <dbReference type="Pfam" id="PF02838"/>
    </source>
</evidence>
<evidence type="ECO:0000256" key="6">
    <source>
        <dbReference type="PIRSR" id="PIRSR625705-1"/>
    </source>
</evidence>
<dbReference type="InterPro" id="IPR015883">
    <property type="entry name" value="Glyco_hydro_20_cat"/>
</dbReference>
<dbReference type="PANTHER" id="PTHR22600">
    <property type="entry name" value="BETA-HEXOSAMINIDASE"/>
    <property type="match status" value="1"/>
</dbReference>
<dbReference type="Pfam" id="PF00728">
    <property type="entry name" value="Glyco_hydro_20"/>
    <property type="match status" value="1"/>
</dbReference>
<dbReference type="SUPFAM" id="SSF81296">
    <property type="entry name" value="E set domains"/>
    <property type="match status" value="1"/>
</dbReference>
<dbReference type="Pfam" id="PF02838">
    <property type="entry name" value="Glyco_hydro_20b"/>
    <property type="match status" value="1"/>
</dbReference>
<dbReference type="Gene3D" id="2.60.40.290">
    <property type="match status" value="1"/>
</dbReference>
<evidence type="ECO:0000313" key="11">
    <source>
        <dbReference type="EMBL" id="SKB86835.1"/>
    </source>
</evidence>
<dbReference type="AlphaFoldDB" id="A0A1T5ESD0"/>
<accession>A0A1T5ESD0</accession>
<feature type="domain" description="Beta-hexosaminidase bacterial type N-terminal" evidence="9">
    <location>
        <begin position="178"/>
        <end position="299"/>
    </location>
</feature>
<dbReference type="GO" id="GO:0016020">
    <property type="term" value="C:membrane"/>
    <property type="evidence" value="ECO:0007669"/>
    <property type="project" value="TreeGrafter"/>
</dbReference>
<dbReference type="InterPro" id="IPR017853">
    <property type="entry name" value="GH"/>
</dbReference>
<comment type="catalytic activity">
    <reaction evidence="1">
        <text>Hydrolysis of terminal non-reducing N-acetyl-D-hexosamine residues in N-acetyl-beta-D-hexosaminides.</text>
        <dbReference type="EC" id="3.2.1.52"/>
    </reaction>
</comment>
<feature type="active site" description="Proton donor" evidence="6">
    <location>
        <position position="505"/>
    </location>
</feature>
<reference evidence="12" key="1">
    <citation type="submission" date="2017-02" db="EMBL/GenBank/DDBJ databases">
        <authorList>
            <person name="Varghese N."/>
            <person name="Submissions S."/>
        </authorList>
    </citation>
    <scope>NUCLEOTIDE SEQUENCE [LARGE SCALE GENOMIC DNA]</scope>
    <source>
        <strain evidence="12">DSM 24091</strain>
    </source>
</reference>
<dbReference type="InterPro" id="IPR015882">
    <property type="entry name" value="HEX_bac_N"/>
</dbReference>
<comment type="similarity">
    <text evidence="2">Belongs to the glycosyl hydrolase 20 family.</text>
</comment>
<evidence type="ECO:0000256" key="3">
    <source>
        <dbReference type="ARBA" id="ARBA00012663"/>
    </source>
</evidence>
<dbReference type="InterPro" id="IPR025705">
    <property type="entry name" value="Beta_hexosaminidase_sua/sub"/>
</dbReference>
<dbReference type="EC" id="3.2.1.52" evidence="3"/>
<dbReference type="STRING" id="1513896.SAMN05660841_02760"/>
<name>A0A1T5ESD0_9SPHI</name>
<dbReference type="EMBL" id="FUZF01000012">
    <property type="protein sequence ID" value="SKB86835.1"/>
    <property type="molecule type" value="Genomic_DNA"/>
</dbReference>
<evidence type="ECO:0000259" key="10">
    <source>
        <dbReference type="Pfam" id="PF13290"/>
    </source>
</evidence>
<dbReference type="OrthoDB" id="1006965at2"/>
<dbReference type="GO" id="GO:0030203">
    <property type="term" value="P:glycosaminoglycan metabolic process"/>
    <property type="evidence" value="ECO:0007669"/>
    <property type="project" value="TreeGrafter"/>
</dbReference>
<dbReference type="Proteomes" id="UP000190150">
    <property type="component" value="Unassembled WGS sequence"/>
</dbReference>
<keyword evidence="4" id="KW-0378">Hydrolase</keyword>
<dbReference type="InterPro" id="IPR012291">
    <property type="entry name" value="CBM2_carb-bd_dom_sf"/>
</dbReference>